<evidence type="ECO:0000256" key="6">
    <source>
        <dbReference type="ARBA" id="ARBA00030025"/>
    </source>
</evidence>
<dbReference type="Proteomes" id="UP000824366">
    <property type="component" value="Chromosome"/>
</dbReference>
<proteinExistence type="inferred from homology"/>
<evidence type="ECO:0000256" key="5">
    <source>
        <dbReference type="ARBA" id="ARBA00024416"/>
    </source>
</evidence>
<dbReference type="NCBIfam" id="TIGR03837">
    <property type="entry name" value="efp_Arg_rhamno"/>
    <property type="match status" value="1"/>
</dbReference>
<accession>A0ABN6D9A4</accession>
<reference evidence="8 9" key="1">
    <citation type="journal article" date="2021" name="Microbiol. Spectr.">
        <title>A Single Bacterium Capable of Oxidation and Reduction of Iron at Circumneutral pH.</title>
        <authorList>
            <person name="Kato S."/>
            <person name="Ohkuma M."/>
        </authorList>
    </citation>
    <scope>NUCLEOTIDE SEQUENCE [LARGE SCALE GENOMIC DNA]</scope>
    <source>
        <strain evidence="8 9">MIZ03</strain>
    </source>
</reference>
<evidence type="ECO:0000256" key="2">
    <source>
        <dbReference type="ARBA" id="ARBA00022679"/>
    </source>
</evidence>
<comment type="catalytic activity">
    <reaction evidence="7">
        <text>dTDP-beta-L-rhamnose + L-arginyl-[protein] = N(omega)-(alpha-L-rhamnosyl)-L-arginyl-[protein] + dTDP + H(+)</text>
        <dbReference type="Rhea" id="RHEA:66692"/>
        <dbReference type="Rhea" id="RHEA-COMP:10532"/>
        <dbReference type="Rhea" id="RHEA-COMP:17096"/>
        <dbReference type="ChEBI" id="CHEBI:15378"/>
        <dbReference type="ChEBI" id="CHEBI:29965"/>
        <dbReference type="ChEBI" id="CHEBI:57510"/>
        <dbReference type="ChEBI" id="CHEBI:58369"/>
        <dbReference type="ChEBI" id="CHEBI:167445"/>
    </reaction>
    <physiologicalReaction direction="left-to-right" evidence="7">
        <dbReference type="Rhea" id="RHEA:66693"/>
    </physiologicalReaction>
</comment>
<dbReference type="RefSeq" id="WP_223904187.1">
    <property type="nucleotide sequence ID" value="NZ_AP024238.1"/>
</dbReference>
<dbReference type="Pfam" id="PF10093">
    <property type="entry name" value="EarP"/>
    <property type="match status" value="1"/>
</dbReference>
<comment type="similarity">
    <text evidence="4">Belongs to the glycosyltransferase 104 family.</text>
</comment>
<name>A0ABN6D9A4_9BURK</name>
<evidence type="ECO:0000256" key="4">
    <source>
        <dbReference type="ARBA" id="ARBA00024346"/>
    </source>
</evidence>
<keyword evidence="2" id="KW-0808">Transferase</keyword>
<organism evidence="8 9">
    <name type="scientific">Rhodoferax lithotrophicus</name>
    <dbReference type="NCBI Taxonomy" id="2798804"/>
    <lineage>
        <taxon>Bacteria</taxon>
        <taxon>Pseudomonadati</taxon>
        <taxon>Pseudomonadota</taxon>
        <taxon>Betaproteobacteria</taxon>
        <taxon>Burkholderiales</taxon>
        <taxon>Comamonadaceae</taxon>
        <taxon>Rhodoferax</taxon>
    </lineage>
</organism>
<evidence type="ECO:0000313" key="8">
    <source>
        <dbReference type="EMBL" id="BCO28213.1"/>
    </source>
</evidence>
<gene>
    <name evidence="8" type="ORF">MIZ03_3113</name>
</gene>
<dbReference type="InterPro" id="IPR016633">
    <property type="entry name" value="EarP"/>
</dbReference>
<dbReference type="EMBL" id="AP024238">
    <property type="protein sequence ID" value="BCO28213.1"/>
    <property type="molecule type" value="Genomic_DNA"/>
</dbReference>
<evidence type="ECO:0000256" key="7">
    <source>
        <dbReference type="ARBA" id="ARBA00048472"/>
    </source>
</evidence>
<sequence>MYSETPLLRWDIFCRVIDNFGDIGVCWRLACQLAQRGQSVRLWVDDPSALGWMAPEGASGVEVKRWTSPLDMTNITPGDVMVEAFGCEINPEFIAAYAYHISVKGQKCRWINLEYLSAEKFVLRSHGLPSPVMSGPGKGLIKHFFYPGFTAGTGGLLRETNLLERQANFDRTAWLEQQGLNWQGERLVSLFCYEPAGLGDLLEALAQDSPPTCLLVTPGRAKTALDAKLSDEKRLKCLWNKRNKLSFLYLPTLSQNDFDHLLWACDVNLVRGEDSLVRALWAGKPLVWHIYPQDDDAHVAKLSAFLDWLQAPASLCNFHMHWNGIPPAEAVHSRPDFLPQEWQMCAAQALKRLLAQDDLVTQLIRFIAKNH</sequence>
<evidence type="ECO:0000256" key="3">
    <source>
        <dbReference type="ARBA" id="ARBA00024303"/>
    </source>
</evidence>
<comment type="function">
    <text evidence="3">Protein-arginine rhamnosyltransferase that catalyzes the transfer of a single rhamnose to elongation factor P (EF-P) on 'Lys-32', a modification required for EF-P-dependent rescue of polyproline stalled ribosomes.</text>
</comment>
<evidence type="ECO:0000313" key="9">
    <source>
        <dbReference type="Proteomes" id="UP000824366"/>
    </source>
</evidence>
<protein>
    <recommendedName>
        <fullName evidence="5">Protein-arginine rhamnosyltransferase</fullName>
    </recommendedName>
    <alternativeName>
        <fullName evidence="6">EF-P arginine rhamnosyltransferase</fullName>
    </alternativeName>
</protein>
<keyword evidence="1" id="KW-0328">Glycosyltransferase</keyword>
<keyword evidence="9" id="KW-1185">Reference proteome</keyword>
<evidence type="ECO:0000256" key="1">
    <source>
        <dbReference type="ARBA" id="ARBA00022676"/>
    </source>
</evidence>
<dbReference type="PIRSF" id="PIRSF015557">
    <property type="entry name" value="UCP015557"/>
    <property type="match status" value="1"/>
</dbReference>